<comment type="caution">
    <text evidence="2">The sequence shown here is derived from an EMBL/GenBank/DDBJ whole genome shotgun (WGS) entry which is preliminary data.</text>
</comment>
<reference evidence="2 3" key="1">
    <citation type="journal article" date="2019" name="Int. J. Syst. Evol. Microbiol.">
        <title>The Global Catalogue of Microorganisms (GCM) 10K type strain sequencing project: providing services to taxonomists for standard genome sequencing and annotation.</title>
        <authorList>
            <consortium name="The Broad Institute Genomics Platform"/>
            <consortium name="The Broad Institute Genome Sequencing Center for Infectious Disease"/>
            <person name="Wu L."/>
            <person name="Ma J."/>
        </authorList>
    </citation>
    <scope>NUCLEOTIDE SEQUENCE [LARGE SCALE GENOMIC DNA]</scope>
    <source>
        <strain evidence="2 3">JCM 14306</strain>
    </source>
</reference>
<evidence type="ECO:0008006" key="4">
    <source>
        <dbReference type="Google" id="ProtNLM"/>
    </source>
</evidence>
<keyword evidence="1" id="KW-0472">Membrane</keyword>
<sequence length="132" mass="13240">MLPAAAAAVGSAAGLPALLPGLLLGVVLGTSSSVGVELGALDAEVGCGWCERPSATATSEPTTRTAATPVAKTAASFLDMAMLLDQADVPQSLPLRSLTTEETPQLLIWFASSCCGEISVAFGVATVARVPR</sequence>
<organism evidence="2 3">
    <name type="scientific">Kribbella alba</name>
    <dbReference type="NCBI Taxonomy" id="190197"/>
    <lineage>
        <taxon>Bacteria</taxon>
        <taxon>Bacillati</taxon>
        <taxon>Actinomycetota</taxon>
        <taxon>Actinomycetes</taxon>
        <taxon>Propionibacteriales</taxon>
        <taxon>Kribbellaceae</taxon>
        <taxon>Kribbella</taxon>
    </lineage>
</organism>
<accession>A0ABN2F510</accession>
<feature type="transmembrane region" description="Helical" evidence="1">
    <location>
        <begin position="106"/>
        <end position="128"/>
    </location>
</feature>
<dbReference type="Proteomes" id="UP001501319">
    <property type="component" value="Unassembled WGS sequence"/>
</dbReference>
<evidence type="ECO:0000313" key="2">
    <source>
        <dbReference type="EMBL" id="GAA1629217.1"/>
    </source>
</evidence>
<evidence type="ECO:0000313" key="3">
    <source>
        <dbReference type="Proteomes" id="UP001501319"/>
    </source>
</evidence>
<proteinExistence type="predicted"/>
<keyword evidence="1" id="KW-0812">Transmembrane</keyword>
<name>A0ABN2F510_9ACTN</name>
<protein>
    <recommendedName>
        <fullName evidence="4">Secreted protein</fullName>
    </recommendedName>
</protein>
<keyword evidence="1" id="KW-1133">Transmembrane helix</keyword>
<dbReference type="EMBL" id="BAAANE010000004">
    <property type="protein sequence ID" value="GAA1629217.1"/>
    <property type="molecule type" value="Genomic_DNA"/>
</dbReference>
<evidence type="ECO:0000256" key="1">
    <source>
        <dbReference type="SAM" id="Phobius"/>
    </source>
</evidence>
<keyword evidence="3" id="KW-1185">Reference proteome</keyword>
<gene>
    <name evidence="2" type="ORF">GCM10009744_16480</name>
</gene>